<dbReference type="PANTHER" id="PTHR16515">
    <property type="entry name" value="PR DOMAIN ZINC FINGER PROTEIN"/>
    <property type="match status" value="1"/>
</dbReference>
<evidence type="ECO:0000256" key="6">
    <source>
        <dbReference type="ARBA" id="ARBA00023242"/>
    </source>
</evidence>
<name>A0A5M3N526_CONPW</name>
<dbReference type="GO" id="GO:0008270">
    <property type="term" value="F:zinc ion binding"/>
    <property type="evidence" value="ECO:0007669"/>
    <property type="project" value="UniProtKB-KW"/>
</dbReference>
<dbReference type="EMBL" id="JH711573">
    <property type="protein sequence ID" value="EIW86164.1"/>
    <property type="molecule type" value="Genomic_DNA"/>
</dbReference>
<dbReference type="GO" id="GO:0010468">
    <property type="term" value="P:regulation of gene expression"/>
    <property type="evidence" value="ECO:0007669"/>
    <property type="project" value="TreeGrafter"/>
</dbReference>
<feature type="domain" description="C2H2-type" evidence="10">
    <location>
        <begin position="200"/>
        <end position="227"/>
    </location>
</feature>
<keyword evidence="4 8" id="KW-0863">Zinc-finger</keyword>
<feature type="domain" description="C2H2-type" evidence="10">
    <location>
        <begin position="228"/>
        <end position="248"/>
    </location>
</feature>
<evidence type="ECO:0000256" key="8">
    <source>
        <dbReference type="PROSITE-ProRule" id="PRU00042"/>
    </source>
</evidence>
<evidence type="ECO:0000259" key="10">
    <source>
        <dbReference type="PROSITE" id="PS50157"/>
    </source>
</evidence>
<feature type="compositionally biased region" description="Basic and acidic residues" evidence="9">
    <location>
        <begin position="185"/>
        <end position="195"/>
    </location>
</feature>
<dbReference type="SUPFAM" id="SSF57667">
    <property type="entry name" value="beta-beta-alpha zinc fingers"/>
    <property type="match status" value="1"/>
</dbReference>
<dbReference type="PROSITE" id="PS00028">
    <property type="entry name" value="ZINC_FINGER_C2H2_1"/>
    <property type="match status" value="1"/>
</dbReference>
<evidence type="ECO:0000256" key="4">
    <source>
        <dbReference type="ARBA" id="ARBA00022771"/>
    </source>
</evidence>
<dbReference type="OrthoDB" id="2693311at2759"/>
<feature type="region of interest" description="Disordered" evidence="9">
    <location>
        <begin position="1"/>
        <end position="23"/>
    </location>
</feature>
<feature type="compositionally biased region" description="Low complexity" evidence="9">
    <location>
        <begin position="1"/>
        <end position="22"/>
    </location>
</feature>
<evidence type="ECO:0000256" key="3">
    <source>
        <dbReference type="ARBA" id="ARBA00022737"/>
    </source>
</evidence>
<evidence type="ECO:0000256" key="9">
    <source>
        <dbReference type="SAM" id="MobiDB-lite"/>
    </source>
</evidence>
<comment type="caution">
    <text evidence="11">The sequence shown here is derived from an EMBL/GenBank/DDBJ whole genome shotgun (WGS) entry which is preliminary data.</text>
</comment>
<feature type="region of interest" description="Disordered" evidence="9">
    <location>
        <begin position="176"/>
        <end position="196"/>
    </location>
</feature>
<evidence type="ECO:0000256" key="7">
    <source>
        <dbReference type="ARBA" id="ARBA00039490"/>
    </source>
</evidence>
<feature type="compositionally biased region" description="Basic and acidic residues" evidence="9">
    <location>
        <begin position="280"/>
        <end position="293"/>
    </location>
</feature>
<dbReference type="FunFam" id="3.30.160.60:FF:000446">
    <property type="entry name" value="Zinc finger protein"/>
    <property type="match status" value="1"/>
</dbReference>
<comment type="subcellular location">
    <subcellularLocation>
        <location evidence="1">Nucleus</location>
    </subcellularLocation>
</comment>
<organism evidence="11 12">
    <name type="scientific">Coniophora puteana (strain RWD-64-598)</name>
    <name type="common">Brown rot fungus</name>
    <dbReference type="NCBI Taxonomy" id="741705"/>
    <lineage>
        <taxon>Eukaryota</taxon>
        <taxon>Fungi</taxon>
        <taxon>Dikarya</taxon>
        <taxon>Basidiomycota</taxon>
        <taxon>Agaricomycotina</taxon>
        <taxon>Agaricomycetes</taxon>
        <taxon>Agaricomycetidae</taxon>
        <taxon>Boletales</taxon>
        <taxon>Coniophorineae</taxon>
        <taxon>Coniophoraceae</taxon>
        <taxon>Coniophora</taxon>
    </lineage>
</organism>
<evidence type="ECO:0000256" key="5">
    <source>
        <dbReference type="ARBA" id="ARBA00022833"/>
    </source>
</evidence>
<keyword evidence="5" id="KW-0862">Zinc</keyword>
<keyword evidence="12" id="KW-1185">Reference proteome</keyword>
<sequence>MVPHSDFSYGSMDSNSSMGSSSHYQIDTISSSYSSTSSMPSYPSLYSQSQHLSIHPLPPPDDDATGSIFGVPGYADPEPSLGVYTHPSHSHQHALGLHLLPAAGYPSSYDLHHSSHAQPNNMLIPLHAAHLLPSPPESRLPYALSAQDPSEINNGQLPARAHSAAQASAANGTAYGAAAANSGRSRHEGGAPPRERARKHGCWMCEKSFDRPSTLKKHLLVHTGVKAYVCDICGRRFGVASNLNRHVKRCSLKPANAVAAAAAMANNGNTSPASVPGSISDEKSNDTETHSSIDQEGGTTAKRSRTSDGSTMSTLSSALTDTTLASSPEASSFPPTSIASTQTKRRRRAPSPSHWVPPSLRAFNLSPSEACRSTAVPLPPVRPWLGHSSGFSLPTSPLPLTPGSVSSTDSAAGFASASASASASGCVMPADAGTLLGFASSASSCSPSSTPWHTPTSASDLPWPEERDSWDDSAARLPYHPSEWRGRLPGPGLGFSGDDAGYGGYGGHGGGGSGGGVSSSGLSGLPVVAGGGLVKAQSYVVGRLVMPVT</sequence>
<proteinExistence type="predicted"/>
<dbReference type="PROSITE" id="PS50157">
    <property type="entry name" value="ZINC_FINGER_C2H2_2"/>
    <property type="match status" value="2"/>
</dbReference>
<dbReference type="SMART" id="SM00355">
    <property type="entry name" value="ZnF_C2H2"/>
    <property type="match status" value="2"/>
</dbReference>
<feature type="compositionally biased region" description="Low complexity" evidence="9">
    <location>
        <begin position="445"/>
        <end position="459"/>
    </location>
</feature>
<reference evidence="12" key="1">
    <citation type="journal article" date="2012" name="Science">
        <title>The Paleozoic origin of enzymatic lignin decomposition reconstructed from 31 fungal genomes.</title>
        <authorList>
            <person name="Floudas D."/>
            <person name="Binder M."/>
            <person name="Riley R."/>
            <person name="Barry K."/>
            <person name="Blanchette R.A."/>
            <person name="Henrissat B."/>
            <person name="Martinez A.T."/>
            <person name="Otillar R."/>
            <person name="Spatafora J.W."/>
            <person name="Yadav J.S."/>
            <person name="Aerts A."/>
            <person name="Benoit I."/>
            <person name="Boyd A."/>
            <person name="Carlson A."/>
            <person name="Copeland A."/>
            <person name="Coutinho P.M."/>
            <person name="de Vries R.P."/>
            <person name="Ferreira P."/>
            <person name="Findley K."/>
            <person name="Foster B."/>
            <person name="Gaskell J."/>
            <person name="Glotzer D."/>
            <person name="Gorecki P."/>
            <person name="Heitman J."/>
            <person name="Hesse C."/>
            <person name="Hori C."/>
            <person name="Igarashi K."/>
            <person name="Jurgens J.A."/>
            <person name="Kallen N."/>
            <person name="Kersten P."/>
            <person name="Kohler A."/>
            <person name="Kuees U."/>
            <person name="Kumar T.K.A."/>
            <person name="Kuo A."/>
            <person name="LaButti K."/>
            <person name="Larrondo L.F."/>
            <person name="Lindquist E."/>
            <person name="Ling A."/>
            <person name="Lombard V."/>
            <person name="Lucas S."/>
            <person name="Lundell T."/>
            <person name="Martin R."/>
            <person name="McLaughlin D.J."/>
            <person name="Morgenstern I."/>
            <person name="Morin E."/>
            <person name="Murat C."/>
            <person name="Nagy L.G."/>
            <person name="Nolan M."/>
            <person name="Ohm R.A."/>
            <person name="Patyshakuliyeva A."/>
            <person name="Rokas A."/>
            <person name="Ruiz-Duenas F.J."/>
            <person name="Sabat G."/>
            <person name="Salamov A."/>
            <person name="Samejima M."/>
            <person name="Schmutz J."/>
            <person name="Slot J.C."/>
            <person name="St John F."/>
            <person name="Stenlid J."/>
            <person name="Sun H."/>
            <person name="Sun S."/>
            <person name="Syed K."/>
            <person name="Tsang A."/>
            <person name="Wiebenga A."/>
            <person name="Young D."/>
            <person name="Pisabarro A."/>
            <person name="Eastwood D.C."/>
            <person name="Martin F."/>
            <person name="Cullen D."/>
            <person name="Grigoriev I.V."/>
            <person name="Hibbett D.S."/>
        </authorList>
    </citation>
    <scope>NUCLEOTIDE SEQUENCE [LARGE SCALE GENOMIC DNA]</scope>
    <source>
        <strain evidence="12">RWD-64-598 SS2</strain>
    </source>
</reference>
<accession>A0A5M3N526</accession>
<evidence type="ECO:0000313" key="12">
    <source>
        <dbReference type="Proteomes" id="UP000053558"/>
    </source>
</evidence>
<feature type="region of interest" description="Disordered" evidence="9">
    <location>
        <begin position="445"/>
        <end position="474"/>
    </location>
</feature>
<dbReference type="Gene3D" id="3.30.160.60">
    <property type="entry name" value="Classic Zinc Finger"/>
    <property type="match status" value="2"/>
</dbReference>
<gene>
    <name evidence="11" type="ORF">CONPUDRAFT_160988</name>
</gene>
<dbReference type="Pfam" id="PF00096">
    <property type="entry name" value="zf-C2H2"/>
    <property type="match status" value="2"/>
</dbReference>
<dbReference type="AlphaFoldDB" id="A0A5M3N526"/>
<feature type="region of interest" description="Disordered" evidence="9">
    <location>
        <begin position="267"/>
        <end position="360"/>
    </location>
</feature>
<dbReference type="InterPro" id="IPR036236">
    <property type="entry name" value="Znf_C2H2_sf"/>
</dbReference>
<evidence type="ECO:0000256" key="1">
    <source>
        <dbReference type="ARBA" id="ARBA00004123"/>
    </source>
</evidence>
<dbReference type="KEGG" id="cput:CONPUDRAFT_160988"/>
<keyword evidence="3" id="KW-0677">Repeat</keyword>
<dbReference type="InterPro" id="IPR050331">
    <property type="entry name" value="Zinc_finger"/>
</dbReference>
<feature type="compositionally biased region" description="Low complexity" evidence="9">
    <location>
        <begin position="310"/>
        <end position="327"/>
    </location>
</feature>
<keyword evidence="6" id="KW-0539">Nucleus</keyword>
<dbReference type="GeneID" id="19204462"/>
<dbReference type="Proteomes" id="UP000053558">
    <property type="component" value="Unassembled WGS sequence"/>
</dbReference>
<dbReference type="PANTHER" id="PTHR16515:SF66">
    <property type="entry name" value="C2H2-TYPE DOMAIN-CONTAINING PROTEIN"/>
    <property type="match status" value="1"/>
</dbReference>
<evidence type="ECO:0000313" key="11">
    <source>
        <dbReference type="EMBL" id="EIW86164.1"/>
    </source>
</evidence>
<feature type="compositionally biased region" description="Polar residues" evidence="9">
    <location>
        <begin position="328"/>
        <end position="342"/>
    </location>
</feature>
<protein>
    <recommendedName>
        <fullName evidence="7">pH-response transcription factor pacC/RIM101</fullName>
    </recommendedName>
</protein>
<dbReference type="GO" id="GO:0005634">
    <property type="term" value="C:nucleus"/>
    <property type="evidence" value="ECO:0007669"/>
    <property type="project" value="UniProtKB-SubCell"/>
</dbReference>
<dbReference type="InterPro" id="IPR013087">
    <property type="entry name" value="Znf_C2H2_type"/>
</dbReference>
<dbReference type="FunFam" id="3.30.160.60:FF:000340">
    <property type="entry name" value="zinc finger protein 473 isoform X1"/>
    <property type="match status" value="1"/>
</dbReference>
<keyword evidence="2" id="KW-0479">Metal-binding</keyword>
<evidence type="ECO:0000256" key="2">
    <source>
        <dbReference type="ARBA" id="ARBA00022723"/>
    </source>
</evidence>
<dbReference type="RefSeq" id="XP_007763070.1">
    <property type="nucleotide sequence ID" value="XM_007764880.1"/>
</dbReference>